<dbReference type="EMBL" id="JAKNHJ010000013">
    <property type="protein sequence ID" value="MCG4618258.1"/>
    <property type="molecule type" value="Genomic_DNA"/>
</dbReference>
<dbReference type="PANTHER" id="PTHR30349">
    <property type="entry name" value="PHAGE INTEGRASE-RELATED"/>
    <property type="match status" value="1"/>
</dbReference>
<dbReference type="InterPro" id="IPR013762">
    <property type="entry name" value="Integrase-like_cat_sf"/>
</dbReference>
<proteinExistence type="predicted"/>
<dbReference type="SUPFAM" id="SSF56349">
    <property type="entry name" value="DNA breaking-rejoining enzymes"/>
    <property type="match status" value="1"/>
</dbReference>
<evidence type="ECO:0000313" key="7">
    <source>
        <dbReference type="Proteomes" id="UP001200537"/>
    </source>
</evidence>
<dbReference type="Proteomes" id="UP001200537">
    <property type="component" value="Unassembled WGS sequence"/>
</dbReference>
<evidence type="ECO:0000256" key="1">
    <source>
        <dbReference type="ARBA" id="ARBA00023125"/>
    </source>
</evidence>
<dbReference type="Pfam" id="PF00589">
    <property type="entry name" value="Phage_integrase"/>
    <property type="match status" value="1"/>
</dbReference>
<dbReference type="PANTHER" id="PTHR30349:SF64">
    <property type="entry name" value="PROPHAGE INTEGRASE INTD-RELATED"/>
    <property type="match status" value="1"/>
</dbReference>
<protein>
    <submittedName>
        <fullName evidence="6">Tyrosine-type recombinase/integrase</fullName>
    </submittedName>
</protein>
<dbReference type="RefSeq" id="WP_238128201.1">
    <property type="nucleotide sequence ID" value="NZ_JAKNHJ010000013.1"/>
</dbReference>
<keyword evidence="2" id="KW-0233">DNA recombination</keyword>
<dbReference type="InterPro" id="IPR011010">
    <property type="entry name" value="DNA_brk_join_enz"/>
</dbReference>
<evidence type="ECO:0000313" key="6">
    <source>
        <dbReference type="EMBL" id="MCG4618258.1"/>
    </source>
</evidence>
<comment type="caution">
    <text evidence="6">The sequence shown here is derived from an EMBL/GenBank/DDBJ whole genome shotgun (WGS) entry which is preliminary data.</text>
</comment>
<dbReference type="CDD" id="cd00397">
    <property type="entry name" value="DNA_BRE_C"/>
    <property type="match status" value="1"/>
</dbReference>
<evidence type="ECO:0000256" key="3">
    <source>
        <dbReference type="PROSITE-ProRule" id="PRU01248"/>
    </source>
</evidence>
<dbReference type="PROSITE" id="PS51900">
    <property type="entry name" value="CB"/>
    <property type="match status" value="1"/>
</dbReference>
<dbReference type="GO" id="GO:0015074">
    <property type="term" value="P:DNA integration"/>
    <property type="evidence" value="ECO:0007669"/>
    <property type="project" value="InterPro"/>
</dbReference>
<dbReference type="GO" id="GO:0003677">
    <property type="term" value="F:DNA binding"/>
    <property type="evidence" value="ECO:0007669"/>
    <property type="project" value="UniProtKB-UniRule"/>
</dbReference>
<gene>
    <name evidence="6" type="ORF">L0M99_07100</name>
</gene>
<accession>A0AAJ1BC99</accession>
<evidence type="ECO:0000256" key="2">
    <source>
        <dbReference type="ARBA" id="ARBA00023172"/>
    </source>
</evidence>
<dbReference type="AlphaFoldDB" id="A0AAJ1BC99"/>
<feature type="domain" description="Tyr recombinase" evidence="4">
    <location>
        <begin position="108"/>
        <end position="271"/>
    </location>
</feature>
<evidence type="ECO:0000259" key="4">
    <source>
        <dbReference type="PROSITE" id="PS51898"/>
    </source>
</evidence>
<name>A0AAJ1BC99_9ACTO</name>
<dbReference type="GO" id="GO:0006310">
    <property type="term" value="P:DNA recombination"/>
    <property type="evidence" value="ECO:0007669"/>
    <property type="project" value="UniProtKB-KW"/>
</dbReference>
<evidence type="ECO:0000259" key="5">
    <source>
        <dbReference type="PROSITE" id="PS51900"/>
    </source>
</evidence>
<organism evidence="6 7">
    <name type="scientific">Varibaculum cambriense</name>
    <dbReference type="NCBI Taxonomy" id="184870"/>
    <lineage>
        <taxon>Bacteria</taxon>
        <taxon>Bacillati</taxon>
        <taxon>Actinomycetota</taxon>
        <taxon>Actinomycetes</taxon>
        <taxon>Actinomycetales</taxon>
        <taxon>Actinomycetaceae</taxon>
        <taxon>Varibaculum</taxon>
    </lineage>
</organism>
<sequence length="274" mass="29320">MIGLEPVPAGWEPELQDFIKFLVSEGRPATTRDLRFRWVRRFARWVDMPPWQVDLGAAVAWSAAHDWAPNTRRSAHQAVKAFYSWAVLAGRVKVSPVEDLPAGKKFKAIKRPATLAEVEQARAVACERVGMMIRLASEAGLRRGEVARVHARDVVADLLGSSLIVHGKGGKDRQVPITESLAAAIKAGAAGGYLFPGADAGHLAPATVGALVSRVLPAGVSMHDLRRGFATRAYQATGDLLSVQELLGHASPETTLAYVTVAPARLRAAVMAAA</sequence>
<dbReference type="Gene3D" id="1.10.443.10">
    <property type="entry name" value="Intergrase catalytic core"/>
    <property type="match status" value="1"/>
</dbReference>
<feature type="domain" description="Core-binding (CB)" evidence="5">
    <location>
        <begin position="9"/>
        <end position="87"/>
    </location>
</feature>
<dbReference type="InterPro" id="IPR002104">
    <property type="entry name" value="Integrase_catalytic"/>
</dbReference>
<reference evidence="6" key="1">
    <citation type="submission" date="2022-01" db="EMBL/GenBank/DDBJ databases">
        <title>Collection of gut derived symbiotic bacterial strains cultured from healthy donors.</title>
        <authorList>
            <person name="Lin H."/>
            <person name="Kohout C."/>
            <person name="Waligurski E."/>
            <person name="Pamer E.G."/>
        </authorList>
    </citation>
    <scope>NUCLEOTIDE SEQUENCE</scope>
    <source>
        <strain evidence="6">DFI.7.46</strain>
    </source>
</reference>
<dbReference type="InterPro" id="IPR044068">
    <property type="entry name" value="CB"/>
</dbReference>
<dbReference type="InterPro" id="IPR050090">
    <property type="entry name" value="Tyrosine_recombinase_XerCD"/>
</dbReference>
<dbReference type="PROSITE" id="PS51898">
    <property type="entry name" value="TYR_RECOMBINASE"/>
    <property type="match status" value="1"/>
</dbReference>
<keyword evidence="1 3" id="KW-0238">DNA-binding</keyword>